<dbReference type="SUPFAM" id="SSF56574">
    <property type="entry name" value="Serpins"/>
    <property type="match status" value="1"/>
</dbReference>
<proteinExistence type="inferred from homology"/>
<evidence type="ECO:0000256" key="6">
    <source>
        <dbReference type="ARBA" id="ARBA00023180"/>
    </source>
</evidence>
<dbReference type="EMBL" id="GGLE01003245">
    <property type="protein sequence ID" value="MBY07371.1"/>
    <property type="molecule type" value="Transcribed_RNA"/>
</dbReference>
<reference evidence="10" key="1">
    <citation type="submission" date="2018-03" db="EMBL/GenBank/DDBJ databases">
        <title>The relapsing fever spirochete Borrelia turicatae persists in the highly oxidative environment of its soft-bodied tick vector.</title>
        <authorList>
            <person name="Bourret T.J."/>
            <person name="Boyle W.K."/>
            <person name="Valenzuela J.G."/>
            <person name="Oliveira F."/>
            <person name="Lopez J.E."/>
        </authorList>
    </citation>
    <scope>NUCLEOTIDE SEQUENCE</scope>
    <source>
        <strain evidence="10">Kansas strain/isolate</strain>
        <tissue evidence="10">Salivary glands</tissue>
    </source>
</reference>
<comment type="subcellular location">
    <subcellularLocation>
        <location evidence="1">Secreted</location>
    </subcellularLocation>
</comment>
<evidence type="ECO:0000256" key="3">
    <source>
        <dbReference type="ARBA" id="ARBA00022525"/>
    </source>
</evidence>
<dbReference type="InterPro" id="IPR042185">
    <property type="entry name" value="Serpin_sf_2"/>
</dbReference>
<accession>A0A2R5LCX3</accession>
<feature type="chain" id="PRO_5015337989" evidence="8">
    <location>
        <begin position="17"/>
        <end position="391"/>
    </location>
</feature>
<keyword evidence="6" id="KW-0325">Glycoprotein</keyword>
<evidence type="ECO:0000256" key="7">
    <source>
        <dbReference type="RuleBase" id="RU000411"/>
    </source>
</evidence>
<evidence type="ECO:0000259" key="9">
    <source>
        <dbReference type="SMART" id="SM00093"/>
    </source>
</evidence>
<feature type="signal peptide" evidence="8">
    <location>
        <begin position="1"/>
        <end position="16"/>
    </location>
</feature>
<keyword evidence="3" id="KW-0964">Secreted</keyword>
<sequence length="391" mass="42942">MKALIVVCLLWAVTASQESFTKIHNDFGVALYHKLGELGHNVFLSPLSVATIIGMVHLGARGSSRDQLEAVLGYQDAAISGEEAHVAFRELLGRILAGKKGYDLTVASAVFVSAGTPVFEKYQKDLAKYYQSGLYSADFAGSSVEATEDINSWVRDMTGDKVPSILDRPLPPSVPLLVLNAVHFKGKWENQFHVSNTEKETFYNRGTDPVKVGTMKQTAELVHAFSTELDAQILELPYVGDRVVMVLVLPTEKTGLPSLEKKFSLDAVRGALESSVQHRVTVSLPRFKLQETYNLKKPLQALGLRRVFEKPGANLTGIALRPPLALDEILHKALIQVDEEGSEAIAVSGGIISHSRLPPKDIVFQADHPFLFFIEDVPTKSVLFIGRLQEL</sequence>
<name>A0A2R5LCX3_9ACAR</name>
<comment type="similarity">
    <text evidence="2 7">Belongs to the serpin family.</text>
</comment>
<evidence type="ECO:0000256" key="5">
    <source>
        <dbReference type="ARBA" id="ARBA00022900"/>
    </source>
</evidence>
<evidence type="ECO:0000256" key="8">
    <source>
        <dbReference type="SAM" id="SignalP"/>
    </source>
</evidence>
<dbReference type="PANTHER" id="PTHR11461">
    <property type="entry name" value="SERINE PROTEASE INHIBITOR, SERPIN"/>
    <property type="match status" value="1"/>
</dbReference>
<evidence type="ECO:0000256" key="1">
    <source>
        <dbReference type="ARBA" id="ARBA00004613"/>
    </source>
</evidence>
<dbReference type="InterPro" id="IPR023795">
    <property type="entry name" value="Serpin_CS"/>
</dbReference>
<evidence type="ECO:0000256" key="2">
    <source>
        <dbReference type="ARBA" id="ARBA00009500"/>
    </source>
</evidence>
<dbReference type="GO" id="GO:0005615">
    <property type="term" value="C:extracellular space"/>
    <property type="evidence" value="ECO:0007669"/>
    <property type="project" value="InterPro"/>
</dbReference>
<protein>
    <submittedName>
        <fullName evidence="10">Putative serine protease inhibitor</fullName>
    </submittedName>
</protein>
<dbReference type="Gene3D" id="3.30.497.10">
    <property type="entry name" value="Antithrombin, subunit I, domain 2"/>
    <property type="match status" value="1"/>
</dbReference>
<keyword evidence="4" id="KW-0646">Protease inhibitor</keyword>
<organism evidence="10">
    <name type="scientific">Ornithodoros turicata</name>
    <dbReference type="NCBI Taxonomy" id="34597"/>
    <lineage>
        <taxon>Eukaryota</taxon>
        <taxon>Metazoa</taxon>
        <taxon>Ecdysozoa</taxon>
        <taxon>Arthropoda</taxon>
        <taxon>Chelicerata</taxon>
        <taxon>Arachnida</taxon>
        <taxon>Acari</taxon>
        <taxon>Parasitiformes</taxon>
        <taxon>Ixodida</taxon>
        <taxon>Ixodoidea</taxon>
        <taxon>Argasidae</taxon>
        <taxon>Ornithodorinae</taxon>
        <taxon>Ornithodoros</taxon>
    </lineage>
</organism>
<evidence type="ECO:0000313" key="10">
    <source>
        <dbReference type="EMBL" id="MBY07371.1"/>
    </source>
</evidence>
<dbReference type="PANTHER" id="PTHR11461:SF211">
    <property type="entry name" value="GH10112P-RELATED"/>
    <property type="match status" value="1"/>
</dbReference>
<feature type="domain" description="Serpin" evidence="9">
    <location>
        <begin position="29"/>
        <end position="391"/>
    </location>
</feature>
<dbReference type="AlphaFoldDB" id="A0A2R5LCX3"/>
<dbReference type="PROSITE" id="PS00284">
    <property type="entry name" value="SERPIN"/>
    <property type="match status" value="1"/>
</dbReference>
<dbReference type="Pfam" id="PF00079">
    <property type="entry name" value="Serpin"/>
    <property type="match status" value="1"/>
</dbReference>
<dbReference type="SMART" id="SM00093">
    <property type="entry name" value="SERPIN"/>
    <property type="match status" value="1"/>
</dbReference>
<keyword evidence="8" id="KW-0732">Signal</keyword>
<dbReference type="GO" id="GO:0004867">
    <property type="term" value="F:serine-type endopeptidase inhibitor activity"/>
    <property type="evidence" value="ECO:0007669"/>
    <property type="project" value="UniProtKB-KW"/>
</dbReference>
<dbReference type="Gene3D" id="2.30.39.10">
    <property type="entry name" value="Alpha-1-antitrypsin, domain 1"/>
    <property type="match status" value="1"/>
</dbReference>
<dbReference type="InterPro" id="IPR023796">
    <property type="entry name" value="Serpin_dom"/>
</dbReference>
<dbReference type="InterPro" id="IPR000215">
    <property type="entry name" value="Serpin_fam"/>
</dbReference>
<keyword evidence="5" id="KW-0722">Serine protease inhibitor</keyword>
<dbReference type="InterPro" id="IPR042178">
    <property type="entry name" value="Serpin_sf_1"/>
</dbReference>
<dbReference type="InterPro" id="IPR036186">
    <property type="entry name" value="Serpin_sf"/>
</dbReference>
<evidence type="ECO:0000256" key="4">
    <source>
        <dbReference type="ARBA" id="ARBA00022690"/>
    </source>
</evidence>
<dbReference type="CDD" id="cd19577">
    <property type="entry name" value="serpinJ_IRS-2-like"/>
    <property type="match status" value="1"/>
</dbReference>